<name>A0A075AX91_ROZAC</name>
<dbReference type="GO" id="GO:0034501">
    <property type="term" value="P:protein localization to kinetochore"/>
    <property type="evidence" value="ECO:0007669"/>
    <property type="project" value="TreeGrafter"/>
</dbReference>
<keyword evidence="2" id="KW-0808">Transferase</keyword>
<accession>A0A075AX91</accession>
<evidence type="ECO:0000313" key="9">
    <source>
        <dbReference type="EMBL" id="EPZ33342.1"/>
    </source>
</evidence>
<evidence type="ECO:0000256" key="2">
    <source>
        <dbReference type="ARBA" id="ARBA00022679"/>
    </source>
</evidence>
<dbReference type="GO" id="GO:0007094">
    <property type="term" value="P:mitotic spindle assembly checkpoint signaling"/>
    <property type="evidence" value="ECO:0007669"/>
    <property type="project" value="TreeGrafter"/>
</dbReference>
<dbReference type="SMART" id="SM00220">
    <property type="entry name" value="S_TKc"/>
    <property type="match status" value="1"/>
</dbReference>
<keyword evidence="5 6" id="KW-0067">ATP-binding</keyword>
<proteinExistence type="inferred from homology"/>
<dbReference type="InterPro" id="IPR000719">
    <property type="entry name" value="Prot_kinase_dom"/>
</dbReference>
<feature type="domain" description="Protein kinase" evidence="8">
    <location>
        <begin position="116"/>
        <end position="375"/>
    </location>
</feature>
<dbReference type="FunFam" id="3.30.200.20:FF:000131">
    <property type="entry name" value="Dual specificity protein kinase TTK"/>
    <property type="match status" value="1"/>
</dbReference>
<evidence type="ECO:0000256" key="3">
    <source>
        <dbReference type="ARBA" id="ARBA00022741"/>
    </source>
</evidence>
<dbReference type="PROSITE" id="PS50011">
    <property type="entry name" value="PROTEIN_KINASE_DOM"/>
    <property type="match status" value="1"/>
</dbReference>
<dbReference type="InterPro" id="IPR017441">
    <property type="entry name" value="Protein_kinase_ATP_BS"/>
</dbReference>
<keyword evidence="4 9" id="KW-0418">Kinase</keyword>
<dbReference type="PROSITE" id="PS00107">
    <property type="entry name" value="PROTEIN_KINASE_ATP"/>
    <property type="match status" value="1"/>
</dbReference>
<dbReference type="PROSITE" id="PS00108">
    <property type="entry name" value="PROTEIN_KINASE_ST"/>
    <property type="match status" value="1"/>
</dbReference>
<evidence type="ECO:0000256" key="1">
    <source>
        <dbReference type="ARBA" id="ARBA00022527"/>
    </source>
</evidence>
<dbReference type="GO" id="GO:0004712">
    <property type="term" value="F:protein serine/threonine/tyrosine kinase activity"/>
    <property type="evidence" value="ECO:0007669"/>
    <property type="project" value="TreeGrafter"/>
</dbReference>
<dbReference type="GO" id="GO:0005634">
    <property type="term" value="C:nucleus"/>
    <property type="evidence" value="ECO:0007669"/>
    <property type="project" value="TreeGrafter"/>
</dbReference>
<dbReference type="PANTHER" id="PTHR22974:SF21">
    <property type="entry name" value="DUAL SPECIFICITY PROTEIN KINASE TTK"/>
    <property type="match status" value="1"/>
</dbReference>
<dbReference type="AlphaFoldDB" id="A0A075AX91"/>
<dbReference type="GO" id="GO:0005524">
    <property type="term" value="F:ATP binding"/>
    <property type="evidence" value="ECO:0007669"/>
    <property type="project" value="UniProtKB-UniRule"/>
</dbReference>
<keyword evidence="3 6" id="KW-0547">Nucleotide-binding</keyword>
<keyword evidence="1 7" id="KW-0723">Serine/threonine-protein kinase</keyword>
<feature type="binding site" evidence="6">
    <location>
        <position position="144"/>
    </location>
    <ligand>
        <name>ATP</name>
        <dbReference type="ChEBI" id="CHEBI:30616"/>
    </ligand>
</feature>
<dbReference type="GO" id="GO:0033316">
    <property type="term" value="P:meiotic spindle assembly checkpoint signaling"/>
    <property type="evidence" value="ECO:0007669"/>
    <property type="project" value="TreeGrafter"/>
</dbReference>
<dbReference type="Gene3D" id="3.30.200.20">
    <property type="entry name" value="Phosphorylase Kinase, domain 1"/>
    <property type="match status" value="1"/>
</dbReference>
<evidence type="ECO:0000256" key="5">
    <source>
        <dbReference type="ARBA" id="ARBA00022840"/>
    </source>
</evidence>
<dbReference type="EMBL" id="KE561067">
    <property type="protein sequence ID" value="EPZ33342.1"/>
    <property type="molecule type" value="Genomic_DNA"/>
</dbReference>
<dbReference type="OMA" id="QKMRAIP"/>
<dbReference type="PANTHER" id="PTHR22974">
    <property type="entry name" value="MIXED LINEAGE PROTEIN KINASE"/>
    <property type="match status" value="1"/>
</dbReference>
<dbReference type="SUPFAM" id="SSF56112">
    <property type="entry name" value="Protein kinase-like (PK-like)"/>
    <property type="match status" value="1"/>
</dbReference>
<keyword evidence="10" id="KW-1185">Reference proteome</keyword>
<dbReference type="Proteomes" id="UP000030755">
    <property type="component" value="Unassembled WGS sequence"/>
</dbReference>
<evidence type="ECO:0000256" key="7">
    <source>
        <dbReference type="RuleBase" id="RU000304"/>
    </source>
</evidence>
<evidence type="ECO:0000256" key="6">
    <source>
        <dbReference type="PROSITE-ProRule" id="PRU10141"/>
    </source>
</evidence>
<evidence type="ECO:0000259" key="8">
    <source>
        <dbReference type="PROSITE" id="PS50011"/>
    </source>
</evidence>
<comment type="similarity">
    <text evidence="7">Belongs to the protein kinase superfamily.</text>
</comment>
<evidence type="ECO:0000313" key="10">
    <source>
        <dbReference type="Proteomes" id="UP000030755"/>
    </source>
</evidence>
<sequence length="375" mass="42601">MAEQDDENECANVSTLTAEQTFGLSECTVNSSILKSPDKTKPLCEIELAGNLSPPSRLNEKTEIIEVIEKTEHDYQKFKENIPKTPDVEFNTVEKDLNQLMKEIKPKLISFGESQYFRLRMIGRGGSSKVYQALSPTGELVALKKVSLDNSDPEIINGYFSEIKLLNALQNSDWVVNLKEHFSDSKNLFIVLELGEVDLHHYLKQVKGKPAVIYNPMVKIKSLHDFDYIHCDLKPANFILIGGFWKLIDFGISKRVEKNHTSVIRESQVGTVSYMSPEMIIDSQNRNNGVSKIGKPADIWSIGCILYQFVYGQPPFSHIPSLVQRIKAIIDDSFQIKFNEKPEMSVLIDITKKILVRHTKSRPTIEDLINYSSNF</sequence>
<gene>
    <name evidence="9" type="ORF">O9G_001754</name>
</gene>
<evidence type="ECO:0000256" key="4">
    <source>
        <dbReference type="ARBA" id="ARBA00022777"/>
    </source>
</evidence>
<protein>
    <submittedName>
        <fullName evidence="9">Protein kinase, catalytic domain-containing protein</fullName>
    </submittedName>
</protein>
<dbReference type="InterPro" id="IPR008271">
    <property type="entry name" value="Ser/Thr_kinase_AS"/>
</dbReference>
<dbReference type="OrthoDB" id="20524at2759"/>
<dbReference type="STRING" id="988480.A0A075AX91"/>
<dbReference type="GO" id="GO:0007059">
    <property type="term" value="P:chromosome segregation"/>
    <property type="evidence" value="ECO:0007669"/>
    <property type="project" value="TreeGrafter"/>
</dbReference>
<dbReference type="Gene3D" id="1.10.510.10">
    <property type="entry name" value="Transferase(Phosphotransferase) domain 1"/>
    <property type="match status" value="1"/>
</dbReference>
<dbReference type="GO" id="GO:0000776">
    <property type="term" value="C:kinetochore"/>
    <property type="evidence" value="ECO:0007669"/>
    <property type="project" value="TreeGrafter"/>
</dbReference>
<dbReference type="InterPro" id="IPR011009">
    <property type="entry name" value="Kinase-like_dom_sf"/>
</dbReference>
<reference evidence="9 10" key="1">
    <citation type="journal article" date="2013" name="Curr. Biol.">
        <title>Shared signatures of parasitism and phylogenomics unite Cryptomycota and microsporidia.</title>
        <authorList>
            <person name="James T.Y."/>
            <person name="Pelin A."/>
            <person name="Bonen L."/>
            <person name="Ahrendt S."/>
            <person name="Sain D."/>
            <person name="Corradi N."/>
            <person name="Stajich J.E."/>
        </authorList>
    </citation>
    <scope>NUCLEOTIDE SEQUENCE [LARGE SCALE GENOMIC DNA]</scope>
    <source>
        <strain evidence="9 10">CSF55</strain>
    </source>
</reference>
<dbReference type="HOGENOM" id="CLU_000288_63_23_1"/>
<organism evidence="9 10">
    <name type="scientific">Rozella allomycis (strain CSF55)</name>
    <dbReference type="NCBI Taxonomy" id="988480"/>
    <lineage>
        <taxon>Eukaryota</taxon>
        <taxon>Fungi</taxon>
        <taxon>Fungi incertae sedis</taxon>
        <taxon>Cryptomycota</taxon>
        <taxon>Cryptomycota incertae sedis</taxon>
        <taxon>Rozella</taxon>
    </lineage>
</organism>
<dbReference type="Pfam" id="PF00069">
    <property type="entry name" value="Pkinase"/>
    <property type="match status" value="1"/>
</dbReference>
<dbReference type="GO" id="GO:0004674">
    <property type="term" value="F:protein serine/threonine kinase activity"/>
    <property type="evidence" value="ECO:0007669"/>
    <property type="project" value="UniProtKB-KW"/>
</dbReference>